<evidence type="ECO:0000256" key="7">
    <source>
        <dbReference type="PIRNR" id="PIRNR002291"/>
    </source>
</evidence>
<accession>A0AAW1CDW6</accession>
<dbReference type="SUPFAM" id="SSF48371">
    <property type="entry name" value="ARM repeat"/>
    <property type="match status" value="1"/>
</dbReference>
<dbReference type="InterPro" id="IPR026739">
    <property type="entry name" value="AP_beta"/>
</dbReference>
<keyword evidence="12" id="KW-1185">Reference proteome</keyword>
<gene>
    <name evidence="11" type="ORF">O3M35_013239</name>
</gene>
<dbReference type="InterPro" id="IPR016024">
    <property type="entry name" value="ARM-type_fold"/>
</dbReference>
<dbReference type="SMART" id="SM01020">
    <property type="entry name" value="B2-adapt-app_C"/>
    <property type="match status" value="1"/>
</dbReference>
<organism evidence="11 12">
    <name type="scientific">Rhynocoris fuscipes</name>
    <dbReference type="NCBI Taxonomy" id="488301"/>
    <lineage>
        <taxon>Eukaryota</taxon>
        <taxon>Metazoa</taxon>
        <taxon>Ecdysozoa</taxon>
        <taxon>Arthropoda</taxon>
        <taxon>Hexapoda</taxon>
        <taxon>Insecta</taxon>
        <taxon>Pterygota</taxon>
        <taxon>Neoptera</taxon>
        <taxon>Paraneoptera</taxon>
        <taxon>Hemiptera</taxon>
        <taxon>Heteroptera</taxon>
        <taxon>Panheteroptera</taxon>
        <taxon>Cimicomorpha</taxon>
        <taxon>Reduviidae</taxon>
        <taxon>Harpactorinae</taxon>
        <taxon>Harpactorini</taxon>
        <taxon>Rhynocoris</taxon>
    </lineage>
</organism>
<evidence type="ECO:0000256" key="2">
    <source>
        <dbReference type="ARBA" id="ARBA00022448"/>
    </source>
</evidence>
<dbReference type="InterPro" id="IPR013041">
    <property type="entry name" value="Clathrin_app_Ig-like_sf"/>
</dbReference>
<evidence type="ECO:0000259" key="9">
    <source>
        <dbReference type="SMART" id="SM00809"/>
    </source>
</evidence>
<dbReference type="GO" id="GO:0030131">
    <property type="term" value="C:clathrin adaptor complex"/>
    <property type="evidence" value="ECO:0007669"/>
    <property type="project" value="InterPro"/>
</dbReference>
<keyword evidence="5 7" id="KW-0472">Membrane</keyword>
<proteinExistence type="inferred from homology"/>
<comment type="caution">
    <text evidence="11">The sequence shown here is derived from an EMBL/GenBank/DDBJ whole genome shotgun (WGS) entry which is preliminary data.</text>
</comment>
<dbReference type="AlphaFoldDB" id="A0AAW1CDW6"/>
<feature type="domain" description="Clathrin adaptor alpha/beta/gamma-adaptin appendage Ig-like subdomain" evidence="9">
    <location>
        <begin position="698"/>
        <end position="808"/>
    </location>
</feature>
<dbReference type="PANTHER" id="PTHR11134">
    <property type="entry name" value="ADAPTOR COMPLEX SUBUNIT BETA FAMILY MEMBER"/>
    <property type="match status" value="1"/>
</dbReference>
<comment type="similarity">
    <text evidence="1 7">Belongs to the adaptor complexes large subunit family.</text>
</comment>
<feature type="region of interest" description="Disordered" evidence="8">
    <location>
        <begin position="593"/>
        <end position="616"/>
    </location>
</feature>
<dbReference type="Gene3D" id="3.30.310.10">
    <property type="entry name" value="TATA-Binding Protein"/>
    <property type="match status" value="1"/>
</dbReference>
<dbReference type="Pfam" id="PF01602">
    <property type="entry name" value="Adaptin_N"/>
    <property type="match status" value="1"/>
</dbReference>
<dbReference type="InterPro" id="IPR016342">
    <property type="entry name" value="AP_complex_bsu_1_2_4"/>
</dbReference>
<dbReference type="InterPro" id="IPR011989">
    <property type="entry name" value="ARM-like"/>
</dbReference>
<dbReference type="InterPro" id="IPR015151">
    <property type="entry name" value="B-adaptin_app_sub_C"/>
</dbReference>
<dbReference type="SUPFAM" id="SSF49348">
    <property type="entry name" value="Clathrin adaptor appendage domain"/>
    <property type="match status" value="1"/>
</dbReference>
<sequence length="928" mass="102948">MTDSKYFTTTKKGEIFELKSELNSDKKEKKREAVKKVIASMTVGKDVSALFPDVVNCMQTDNLELKKLVYLYLMNYAKSQPDMAIMAVNTFVKDCEDANPLIRALAVRTMGCIRVDKITEYLCEPLRKCLKDEDPYVRKTAAVCVAKLYDINAQLVEDQGFLDQLKDLLSDSNPMVVANAVAALSEMNEASVSGSPLIEMNAQTINKLLTALNECTEWGQVFILDSLANYSPKDEREAQSICERITPRLAHANAAVVLSAVKVLMKFMEMLPADSDFVSTLTKKLAPPLVTLLSSEPEVQYVALRNINLIVQKRPDILKHEMKVFFVKYNDPIYVKLEKLDIMIRLASQANIAQVLSELKEYATEVDVDFVRKAVRAIGRCAIKVEQSAERCVSTLLDLIHTKVNYVVQEAIVVIKDIFRKYPNKYESIISTLCENLDTLDEPEARASMIWIIGEYAERIDNADELLESFLEGFHDENTQVQLQLLTAIVKLFLKRPTDTQELVQQVLSLATQDSDNPDLRDRGFIYWRLLSTDPAAAKEVVLAEKPLISEETDLLEPTLLDELICHISSLASVYHKPPTAFVEGRAGLRKSLPARTGSQDAVNDAGNATNPPAGQPQVIPSQDSLIGDLLSMDIGGPTIPAVPPTANQTQQPVDLLGLDSLLGGVSDTTLGNTNVSQTTTGLLGDIFGLSTPQTTMYTPPKTVWLSAERAKGCEICGTFSRKGGQIYMDMTITNKAMQPMTGFAIQLNKNSFGVTPARALQVLNPLPPGMSHESSLPLNTTGAVQRMEPLTNLQVAIKNNIDVFYFACLIPMNVFFMEDGQMDKRVFLATWKDIPAQNEVQYTLTNVQCNADMVVQKMQQNNVFTIAKRNVEGQDMLYQSVKLTNGIWVLNELKIQPGNPNITLSLKSRALDIASGIFQAYDAILHS</sequence>
<dbReference type="Proteomes" id="UP001461498">
    <property type="component" value="Unassembled WGS sequence"/>
</dbReference>
<dbReference type="GO" id="GO:0012505">
    <property type="term" value="C:endomembrane system"/>
    <property type="evidence" value="ECO:0007669"/>
    <property type="project" value="UniProtKB-SubCell"/>
</dbReference>
<protein>
    <recommendedName>
        <fullName evidence="7">AP complex subunit beta</fullName>
    </recommendedName>
</protein>
<dbReference type="PIRSF" id="PIRSF002291">
    <property type="entry name" value="AP_complex_beta"/>
    <property type="match status" value="1"/>
</dbReference>
<dbReference type="InterPro" id="IPR012295">
    <property type="entry name" value="TBP_dom_sf"/>
</dbReference>
<dbReference type="FunFam" id="2.60.40.1150:FF:000001">
    <property type="entry name" value="AP complex subunit beta"/>
    <property type="match status" value="1"/>
</dbReference>
<dbReference type="GO" id="GO:0030276">
    <property type="term" value="F:clathrin binding"/>
    <property type="evidence" value="ECO:0007669"/>
    <property type="project" value="InterPro"/>
</dbReference>
<dbReference type="FunFam" id="1.25.10.10:FF:000002">
    <property type="entry name" value="AP complex subunit beta"/>
    <property type="match status" value="1"/>
</dbReference>
<evidence type="ECO:0000256" key="5">
    <source>
        <dbReference type="ARBA" id="ARBA00023136"/>
    </source>
</evidence>
<dbReference type="Pfam" id="PF02883">
    <property type="entry name" value="Alpha_adaptinC2"/>
    <property type="match status" value="1"/>
</dbReference>
<keyword evidence="4" id="KW-0007">Acetylation</keyword>
<dbReference type="Pfam" id="PF09066">
    <property type="entry name" value="B2-adapt-app_C"/>
    <property type="match status" value="1"/>
</dbReference>
<evidence type="ECO:0000256" key="4">
    <source>
        <dbReference type="ARBA" id="ARBA00022990"/>
    </source>
</evidence>
<comment type="subcellular location">
    <subcellularLocation>
        <location evidence="6">Endomembrane system</location>
        <topology evidence="6">Peripheral membrane protein</topology>
        <orientation evidence="6">Cytoplasmic side</orientation>
    </subcellularLocation>
</comment>
<evidence type="ECO:0000256" key="3">
    <source>
        <dbReference type="ARBA" id="ARBA00022927"/>
    </source>
</evidence>
<dbReference type="GO" id="GO:0006886">
    <property type="term" value="P:intracellular protein transport"/>
    <property type="evidence" value="ECO:0007669"/>
    <property type="project" value="InterPro"/>
</dbReference>
<dbReference type="GO" id="GO:0016192">
    <property type="term" value="P:vesicle-mediated transport"/>
    <property type="evidence" value="ECO:0007669"/>
    <property type="project" value="InterPro"/>
</dbReference>
<dbReference type="InterPro" id="IPR008152">
    <property type="entry name" value="Clathrin_a/b/g-adaptin_app_Ig"/>
</dbReference>
<feature type="compositionally biased region" description="Polar residues" evidence="8">
    <location>
        <begin position="597"/>
        <end position="616"/>
    </location>
</feature>
<dbReference type="FunFam" id="3.30.310.10:FF:000003">
    <property type="entry name" value="AP complex subunit beta"/>
    <property type="match status" value="1"/>
</dbReference>
<evidence type="ECO:0000256" key="8">
    <source>
        <dbReference type="SAM" id="MobiDB-lite"/>
    </source>
</evidence>
<dbReference type="SUPFAM" id="SSF55711">
    <property type="entry name" value="Subdomain of clathrin and coatomer appendage domain"/>
    <property type="match status" value="1"/>
</dbReference>
<evidence type="ECO:0000259" key="10">
    <source>
        <dbReference type="SMART" id="SM01020"/>
    </source>
</evidence>
<name>A0AAW1CDW6_9HEMI</name>
<dbReference type="Gene3D" id="2.60.40.1150">
    <property type="match status" value="1"/>
</dbReference>
<keyword evidence="3 7" id="KW-0653">Protein transport</keyword>
<dbReference type="Gene3D" id="1.25.10.10">
    <property type="entry name" value="Leucine-rich Repeat Variant"/>
    <property type="match status" value="1"/>
</dbReference>
<dbReference type="InterPro" id="IPR013037">
    <property type="entry name" value="Clathrin_b-adaptin_app_Ig-like"/>
</dbReference>
<evidence type="ECO:0000313" key="11">
    <source>
        <dbReference type="EMBL" id="KAK9496476.1"/>
    </source>
</evidence>
<dbReference type="SMART" id="SM00809">
    <property type="entry name" value="Alpha_adaptinC2"/>
    <property type="match status" value="1"/>
</dbReference>
<keyword evidence="2 7" id="KW-0813">Transport</keyword>
<dbReference type="InterPro" id="IPR009028">
    <property type="entry name" value="Coatomer/calthrin_app_sub_C"/>
</dbReference>
<dbReference type="InterPro" id="IPR002553">
    <property type="entry name" value="Clathrin/coatomer_adapt-like_N"/>
</dbReference>
<evidence type="ECO:0000256" key="6">
    <source>
        <dbReference type="ARBA" id="ARBA00029433"/>
    </source>
</evidence>
<dbReference type="EMBL" id="JAPXFL010000079">
    <property type="protein sequence ID" value="KAK9496476.1"/>
    <property type="molecule type" value="Genomic_DNA"/>
</dbReference>
<reference evidence="11 12" key="1">
    <citation type="submission" date="2022-12" db="EMBL/GenBank/DDBJ databases">
        <title>Chromosome-level genome assembly of true bugs.</title>
        <authorList>
            <person name="Ma L."/>
            <person name="Li H."/>
        </authorList>
    </citation>
    <scope>NUCLEOTIDE SEQUENCE [LARGE SCALE GENOMIC DNA]</scope>
    <source>
        <strain evidence="11">Lab_2022b</strain>
    </source>
</reference>
<evidence type="ECO:0000313" key="12">
    <source>
        <dbReference type="Proteomes" id="UP001461498"/>
    </source>
</evidence>
<evidence type="ECO:0000256" key="1">
    <source>
        <dbReference type="ARBA" id="ARBA00006613"/>
    </source>
</evidence>
<feature type="domain" description="Beta-adaptin appendage C-terminal subdomain" evidence="10">
    <location>
        <begin position="817"/>
        <end position="927"/>
    </location>
</feature>